<dbReference type="InterPro" id="IPR000160">
    <property type="entry name" value="GGDEF_dom"/>
</dbReference>
<dbReference type="RefSeq" id="WP_089274346.1">
    <property type="nucleotide sequence ID" value="NZ_FZOC01000004.1"/>
</dbReference>
<keyword evidence="3" id="KW-0812">Transmembrane</keyword>
<dbReference type="Gene3D" id="3.30.70.270">
    <property type="match status" value="1"/>
</dbReference>
<proteinExistence type="predicted"/>
<organism evidence="5 6">
    <name type="scientific">Humidesulfovibrio mexicanus</name>
    <dbReference type="NCBI Taxonomy" id="147047"/>
    <lineage>
        <taxon>Bacteria</taxon>
        <taxon>Pseudomonadati</taxon>
        <taxon>Thermodesulfobacteriota</taxon>
        <taxon>Desulfovibrionia</taxon>
        <taxon>Desulfovibrionales</taxon>
        <taxon>Desulfovibrionaceae</taxon>
        <taxon>Humidesulfovibrio</taxon>
    </lineage>
</organism>
<feature type="transmembrane region" description="Helical" evidence="3">
    <location>
        <begin position="198"/>
        <end position="217"/>
    </location>
</feature>
<dbReference type="InterPro" id="IPR029787">
    <property type="entry name" value="Nucleotide_cyclase"/>
</dbReference>
<dbReference type="Pfam" id="PF00990">
    <property type="entry name" value="GGDEF"/>
    <property type="match status" value="1"/>
</dbReference>
<feature type="transmembrane region" description="Helical" evidence="3">
    <location>
        <begin position="12"/>
        <end position="33"/>
    </location>
</feature>
<dbReference type="OrthoDB" id="9813903at2"/>
<dbReference type="PANTHER" id="PTHR45138">
    <property type="entry name" value="REGULATORY COMPONENTS OF SENSORY TRANSDUCTION SYSTEM"/>
    <property type="match status" value="1"/>
</dbReference>
<feature type="transmembrane region" description="Helical" evidence="3">
    <location>
        <begin position="45"/>
        <end position="64"/>
    </location>
</feature>
<dbReference type="SMART" id="SM00267">
    <property type="entry name" value="GGDEF"/>
    <property type="match status" value="1"/>
</dbReference>
<dbReference type="GO" id="GO:0052621">
    <property type="term" value="F:diguanylate cyclase activity"/>
    <property type="evidence" value="ECO:0007669"/>
    <property type="project" value="UniProtKB-EC"/>
</dbReference>
<feature type="transmembrane region" description="Helical" evidence="3">
    <location>
        <begin position="158"/>
        <end position="178"/>
    </location>
</feature>
<evidence type="ECO:0000259" key="4">
    <source>
        <dbReference type="PROSITE" id="PS50887"/>
    </source>
</evidence>
<dbReference type="InterPro" id="IPR043128">
    <property type="entry name" value="Rev_trsase/Diguanyl_cyclase"/>
</dbReference>
<dbReference type="PROSITE" id="PS50887">
    <property type="entry name" value="GGDEF"/>
    <property type="match status" value="1"/>
</dbReference>
<dbReference type="FunFam" id="3.30.70.270:FF:000001">
    <property type="entry name" value="Diguanylate cyclase domain protein"/>
    <property type="match status" value="1"/>
</dbReference>
<protein>
    <recommendedName>
        <fullName evidence="1">diguanylate cyclase</fullName>
        <ecNumber evidence="1">2.7.7.65</ecNumber>
    </recommendedName>
</protein>
<keyword evidence="6" id="KW-1185">Reference proteome</keyword>
<reference evidence="5 6" key="1">
    <citation type="submission" date="2017-06" db="EMBL/GenBank/DDBJ databases">
        <authorList>
            <person name="Kim H.J."/>
            <person name="Triplett B.A."/>
        </authorList>
    </citation>
    <scope>NUCLEOTIDE SEQUENCE [LARGE SCALE GENOMIC DNA]</scope>
    <source>
        <strain evidence="5 6">DSM 13116</strain>
    </source>
</reference>
<evidence type="ECO:0000256" key="2">
    <source>
        <dbReference type="ARBA" id="ARBA00034247"/>
    </source>
</evidence>
<dbReference type="NCBIfam" id="TIGR00254">
    <property type="entry name" value="GGDEF"/>
    <property type="match status" value="1"/>
</dbReference>
<dbReference type="Proteomes" id="UP000198324">
    <property type="component" value="Unassembled WGS sequence"/>
</dbReference>
<evidence type="ECO:0000256" key="1">
    <source>
        <dbReference type="ARBA" id="ARBA00012528"/>
    </source>
</evidence>
<dbReference type="AlphaFoldDB" id="A0A239ANS4"/>
<keyword evidence="3" id="KW-1133">Transmembrane helix</keyword>
<evidence type="ECO:0000313" key="5">
    <source>
        <dbReference type="EMBL" id="SNR97297.1"/>
    </source>
</evidence>
<keyword evidence="3" id="KW-0472">Membrane</keyword>
<dbReference type="InterPro" id="IPR050469">
    <property type="entry name" value="Diguanylate_Cyclase"/>
</dbReference>
<dbReference type="PANTHER" id="PTHR45138:SF9">
    <property type="entry name" value="DIGUANYLATE CYCLASE DGCM-RELATED"/>
    <property type="match status" value="1"/>
</dbReference>
<evidence type="ECO:0000313" key="6">
    <source>
        <dbReference type="Proteomes" id="UP000198324"/>
    </source>
</evidence>
<comment type="catalytic activity">
    <reaction evidence="2">
        <text>2 GTP = 3',3'-c-di-GMP + 2 diphosphate</text>
        <dbReference type="Rhea" id="RHEA:24898"/>
        <dbReference type="ChEBI" id="CHEBI:33019"/>
        <dbReference type="ChEBI" id="CHEBI:37565"/>
        <dbReference type="ChEBI" id="CHEBI:58805"/>
        <dbReference type="EC" id="2.7.7.65"/>
    </reaction>
</comment>
<feature type="transmembrane region" description="Helical" evidence="3">
    <location>
        <begin position="128"/>
        <end position="146"/>
    </location>
</feature>
<dbReference type="EC" id="2.7.7.65" evidence="1"/>
<evidence type="ECO:0000256" key="3">
    <source>
        <dbReference type="SAM" id="Phobius"/>
    </source>
</evidence>
<accession>A0A239ANS4</accession>
<dbReference type="EMBL" id="FZOC01000004">
    <property type="protein sequence ID" value="SNR97297.1"/>
    <property type="molecule type" value="Genomic_DNA"/>
</dbReference>
<sequence length="405" mass="43860">MAHVSFDLNLSALMAVLFGVTLTRFAVMGHYALHRKVYPGFTSFIWAEFFALLAMLAVVLRASWGELLPLVFLTGVGTVLQPVAAYHGLGVFGRAPRLSARSRQNFALAALVALGYLADLLLEPNMVRRGLIFLAVAFLVTVRTGLELPLICRRPLTGFKLLCASYLVVAAIHAARVWDLLGATGYDYGSMMLSDRLLAAFVFARILQSVLELYVVFSMNSQMLEDDLRQATAQIERMASTDALTGVLNRRGLAALGADALRRSQRRKRPSAVIMLDLDWFKHVNDTLGHVAGDALLKAVALLCARSLREDDVFARFGGEEFVVVAPYTGPAEALQLADRMRLAVESEHFEATGGAQVTASFGVASSRTASLDELLGQADTALYAAKQGGRNRVELAAVLAAEPA</sequence>
<feature type="domain" description="GGDEF" evidence="4">
    <location>
        <begin position="269"/>
        <end position="399"/>
    </location>
</feature>
<feature type="transmembrane region" description="Helical" evidence="3">
    <location>
        <begin position="105"/>
        <end position="122"/>
    </location>
</feature>
<dbReference type="SUPFAM" id="SSF55073">
    <property type="entry name" value="Nucleotide cyclase"/>
    <property type="match status" value="1"/>
</dbReference>
<dbReference type="CDD" id="cd01949">
    <property type="entry name" value="GGDEF"/>
    <property type="match status" value="1"/>
</dbReference>
<gene>
    <name evidence="5" type="ORF">SAMN04488503_2122</name>
</gene>
<feature type="transmembrane region" description="Helical" evidence="3">
    <location>
        <begin position="70"/>
        <end position="93"/>
    </location>
</feature>
<name>A0A239ANS4_9BACT</name>